<comment type="caution">
    <text evidence="1">The sequence shown here is derived from an EMBL/GenBank/DDBJ whole genome shotgun (WGS) entry which is preliminary data.</text>
</comment>
<dbReference type="InterPro" id="IPR021431">
    <property type="entry name" value="DUF3080"/>
</dbReference>
<dbReference type="RefSeq" id="WP_336434900.1">
    <property type="nucleotide sequence ID" value="NZ_JBAWKS010000001.1"/>
</dbReference>
<evidence type="ECO:0000313" key="1">
    <source>
        <dbReference type="EMBL" id="MEI4549302.1"/>
    </source>
</evidence>
<evidence type="ECO:0000313" key="2">
    <source>
        <dbReference type="Proteomes" id="UP001382455"/>
    </source>
</evidence>
<sequence length="307" mass="35362">MDYHARLNTQLTLPELTPYQDSKKLVAPTFSNIDASTIGILQLNKLQHCQLGQLIAERNSQLGKVSGPSSEFIYNVRFIQMVPKCVATLNDAELTKQLNEVKQQKADLLFTYWEKMLFLDKQLASLYLPVSYSLLDVNQTQKQHTLNTLHYLASVKSALVNQEFNQINSAELEAHLATLFKNSYLPSLLRAMYEQIFILQQQNKALESVSFSDICKTGHNNKSATVLTNIFSKFYGSKIQGYHNDLLQEYMQVKPALLGLWQNHYHQPYKTDLKIHPLSLDISLKHYSVTHVTWWQQLYKRCHIQPG</sequence>
<accession>A0ABU8EQR1</accession>
<keyword evidence="2" id="KW-1185">Reference proteome</keyword>
<dbReference type="EMBL" id="JBAWKS010000001">
    <property type="protein sequence ID" value="MEI4549302.1"/>
    <property type="molecule type" value="Genomic_DNA"/>
</dbReference>
<protein>
    <submittedName>
        <fullName evidence="1">DUF3080 family protein</fullName>
    </submittedName>
</protein>
<gene>
    <name evidence="1" type="ORF">WAE96_06265</name>
</gene>
<reference evidence="1 2" key="1">
    <citation type="submission" date="2023-12" db="EMBL/GenBank/DDBJ databases">
        <title>Friends and Foes: Symbiotic and Algicidal bacterial influence on Karenia brevis blooms.</title>
        <authorList>
            <person name="Fei C."/>
            <person name="Mohamed A.R."/>
            <person name="Booker A."/>
            <person name="Arshad M."/>
            <person name="Klass S."/>
            <person name="Ahn S."/>
            <person name="Gilbert P.M."/>
            <person name="Heil C.A."/>
            <person name="Martinez J.M."/>
            <person name="Amin S.A."/>
        </authorList>
    </citation>
    <scope>NUCLEOTIDE SEQUENCE [LARGE SCALE GENOMIC DNA]</scope>
    <source>
        <strain evidence="1 2">CE15</strain>
    </source>
</reference>
<dbReference type="Pfam" id="PF11279">
    <property type="entry name" value="DUF3080"/>
    <property type="match status" value="1"/>
</dbReference>
<name>A0ABU8EQR1_9GAMM</name>
<organism evidence="1 2">
    <name type="scientific">Pseudoalteromonas spongiae</name>
    <dbReference type="NCBI Taxonomy" id="298657"/>
    <lineage>
        <taxon>Bacteria</taxon>
        <taxon>Pseudomonadati</taxon>
        <taxon>Pseudomonadota</taxon>
        <taxon>Gammaproteobacteria</taxon>
        <taxon>Alteromonadales</taxon>
        <taxon>Pseudoalteromonadaceae</taxon>
        <taxon>Pseudoalteromonas</taxon>
    </lineage>
</organism>
<dbReference type="Proteomes" id="UP001382455">
    <property type="component" value="Unassembled WGS sequence"/>
</dbReference>
<proteinExistence type="predicted"/>